<comment type="caution">
    <text evidence="1">The sequence shown here is derived from an EMBL/GenBank/DDBJ whole genome shotgun (WGS) entry which is preliminary data.</text>
</comment>
<reference evidence="1" key="1">
    <citation type="journal article" date="2020" name="Stud. Mycol.">
        <title>101 Dothideomycetes genomes: a test case for predicting lifestyles and emergence of pathogens.</title>
        <authorList>
            <person name="Haridas S."/>
            <person name="Albert R."/>
            <person name="Binder M."/>
            <person name="Bloem J."/>
            <person name="Labutti K."/>
            <person name="Salamov A."/>
            <person name="Andreopoulos B."/>
            <person name="Baker S."/>
            <person name="Barry K."/>
            <person name="Bills G."/>
            <person name="Bluhm B."/>
            <person name="Cannon C."/>
            <person name="Castanera R."/>
            <person name="Culley D."/>
            <person name="Daum C."/>
            <person name="Ezra D."/>
            <person name="Gonzalez J."/>
            <person name="Henrissat B."/>
            <person name="Kuo A."/>
            <person name="Liang C."/>
            <person name="Lipzen A."/>
            <person name="Lutzoni F."/>
            <person name="Magnuson J."/>
            <person name="Mondo S."/>
            <person name="Nolan M."/>
            <person name="Ohm R."/>
            <person name="Pangilinan J."/>
            <person name="Park H.-J."/>
            <person name="Ramirez L."/>
            <person name="Alfaro M."/>
            <person name="Sun H."/>
            <person name="Tritt A."/>
            <person name="Yoshinaga Y."/>
            <person name="Zwiers L.-H."/>
            <person name="Turgeon B."/>
            <person name="Goodwin S."/>
            <person name="Spatafora J."/>
            <person name="Crous P."/>
            <person name="Grigoriev I."/>
        </authorList>
    </citation>
    <scope>NUCLEOTIDE SEQUENCE</scope>
    <source>
        <strain evidence="1">ATCC 200398</strain>
    </source>
</reference>
<evidence type="ECO:0000313" key="1">
    <source>
        <dbReference type="EMBL" id="KAF2476754.1"/>
    </source>
</evidence>
<dbReference type="EMBL" id="MU003494">
    <property type="protein sequence ID" value="KAF2476754.1"/>
    <property type="molecule type" value="Genomic_DNA"/>
</dbReference>
<dbReference type="Proteomes" id="UP000799755">
    <property type="component" value="Unassembled WGS sequence"/>
</dbReference>
<organism evidence="1 2">
    <name type="scientific">Lindgomyces ingoldianus</name>
    <dbReference type="NCBI Taxonomy" id="673940"/>
    <lineage>
        <taxon>Eukaryota</taxon>
        <taxon>Fungi</taxon>
        <taxon>Dikarya</taxon>
        <taxon>Ascomycota</taxon>
        <taxon>Pezizomycotina</taxon>
        <taxon>Dothideomycetes</taxon>
        <taxon>Pleosporomycetidae</taxon>
        <taxon>Pleosporales</taxon>
        <taxon>Lindgomycetaceae</taxon>
        <taxon>Lindgomyces</taxon>
    </lineage>
</organism>
<proteinExistence type="predicted"/>
<evidence type="ECO:0000313" key="2">
    <source>
        <dbReference type="Proteomes" id="UP000799755"/>
    </source>
</evidence>
<accession>A0ACB6RBY8</accession>
<keyword evidence="2" id="KW-1185">Reference proteome</keyword>
<gene>
    <name evidence="1" type="ORF">BDR25DRAFT_349813</name>
</gene>
<name>A0ACB6RBY8_9PLEO</name>
<sequence length="239" mass="26039">MQTSQEIIRQAPKPAAQKHLVHHRLAAKLGCGVPSVPKPTKNGGNSLHHCANTAKNGANNQLSRILRALARARSLARGSGSGDSMFRSSQSHFIRSSEQPSYFILHINQQVQKFSNFGEFGDSCKDGALYHSANSTKKLADDLLHSADTTQSSRLVMGDTNGEGGWPALALSFLRKCGPHSDVVTVIRLWKRVCGGDIMPPTAGRGANPLWLLELNWLASEEKRNKVTLKVPHSVNFGR</sequence>
<protein>
    <submittedName>
        <fullName evidence="1">Uncharacterized protein</fullName>
    </submittedName>
</protein>